<dbReference type="CDD" id="cd04690">
    <property type="entry name" value="NUDIX_Hydrolase"/>
    <property type="match status" value="1"/>
</dbReference>
<dbReference type="Proteomes" id="UP000886842">
    <property type="component" value="Unassembled WGS sequence"/>
</dbReference>
<sequence>MSETITVSAVVIRDAEGRVLTVRKRGTSAFMFPGGKPEQGESAPRTAVREVAEELGIELREDELGLLGEFTTAAANETDCRVHATVFTHPYVEVHAPRAEIDEVAWVDPHASDVQLAPLLKDAVLPQLDPS</sequence>
<evidence type="ECO:0000256" key="1">
    <source>
        <dbReference type="ARBA" id="ARBA00001946"/>
    </source>
</evidence>
<accession>A0A9D1GWX3</accession>
<protein>
    <submittedName>
        <fullName evidence="4">NUDIX domain-containing protein</fullName>
    </submittedName>
</protein>
<dbReference type="Gene3D" id="3.90.79.10">
    <property type="entry name" value="Nucleoside Triphosphate Pyrophosphohydrolase"/>
    <property type="match status" value="1"/>
</dbReference>
<keyword evidence="2" id="KW-0378">Hydrolase</keyword>
<reference evidence="4" key="1">
    <citation type="submission" date="2020-10" db="EMBL/GenBank/DDBJ databases">
        <authorList>
            <person name="Gilroy R."/>
        </authorList>
    </citation>
    <scope>NUCLEOTIDE SEQUENCE</scope>
    <source>
        <strain evidence="4">ChiGjej1B1-24693</strain>
    </source>
</reference>
<dbReference type="AlphaFoldDB" id="A0A9D1GWX3"/>
<dbReference type="PANTHER" id="PTHR43046">
    <property type="entry name" value="GDP-MANNOSE MANNOSYL HYDROLASE"/>
    <property type="match status" value="1"/>
</dbReference>
<dbReference type="GO" id="GO:0016787">
    <property type="term" value="F:hydrolase activity"/>
    <property type="evidence" value="ECO:0007669"/>
    <property type="project" value="UniProtKB-KW"/>
</dbReference>
<dbReference type="Pfam" id="PF00293">
    <property type="entry name" value="NUDIX"/>
    <property type="match status" value="1"/>
</dbReference>
<name>A0A9D1GWX3_9ACTN</name>
<organism evidence="4 5">
    <name type="scientific">Candidatus Avipropionibacterium avicola</name>
    <dbReference type="NCBI Taxonomy" id="2840701"/>
    <lineage>
        <taxon>Bacteria</taxon>
        <taxon>Bacillati</taxon>
        <taxon>Actinomycetota</taxon>
        <taxon>Actinomycetes</taxon>
        <taxon>Propionibacteriales</taxon>
        <taxon>Propionibacteriaceae</taxon>
        <taxon>Propionibacteriaceae incertae sedis</taxon>
        <taxon>Candidatus Avipropionibacterium</taxon>
    </lineage>
</organism>
<dbReference type="InterPro" id="IPR000086">
    <property type="entry name" value="NUDIX_hydrolase_dom"/>
</dbReference>
<comment type="cofactor">
    <cofactor evidence="1">
        <name>Mg(2+)</name>
        <dbReference type="ChEBI" id="CHEBI:18420"/>
    </cofactor>
</comment>
<evidence type="ECO:0000313" key="4">
    <source>
        <dbReference type="EMBL" id="HIT75296.1"/>
    </source>
</evidence>
<reference evidence="4" key="2">
    <citation type="journal article" date="2021" name="PeerJ">
        <title>Extensive microbial diversity within the chicken gut microbiome revealed by metagenomics and culture.</title>
        <authorList>
            <person name="Gilroy R."/>
            <person name="Ravi A."/>
            <person name="Getino M."/>
            <person name="Pursley I."/>
            <person name="Horton D.L."/>
            <person name="Alikhan N.F."/>
            <person name="Baker D."/>
            <person name="Gharbi K."/>
            <person name="Hall N."/>
            <person name="Watson M."/>
            <person name="Adriaenssens E.M."/>
            <person name="Foster-Nyarko E."/>
            <person name="Jarju S."/>
            <person name="Secka A."/>
            <person name="Antonio M."/>
            <person name="Oren A."/>
            <person name="Chaudhuri R.R."/>
            <person name="La Ragione R."/>
            <person name="Hildebrand F."/>
            <person name="Pallen M.J."/>
        </authorList>
    </citation>
    <scope>NUCLEOTIDE SEQUENCE</scope>
    <source>
        <strain evidence="4">ChiGjej1B1-24693</strain>
    </source>
</reference>
<proteinExistence type="predicted"/>
<feature type="domain" description="Nudix hydrolase" evidence="3">
    <location>
        <begin position="2"/>
        <end position="129"/>
    </location>
</feature>
<dbReference type="PROSITE" id="PS51462">
    <property type="entry name" value="NUDIX"/>
    <property type="match status" value="1"/>
</dbReference>
<dbReference type="PROSITE" id="PS00893">
    <property type="entry name" value="NUDIX_BOX"/>
    <property type="match status" value="1"/>
</dbReference>
<evidence type="ECO:0000313" key="5">
    <source>
        <dbReference type="Proteomes" id="UP000886842"/>
    </source>
</evidence>
<dbReference type="InterPro" id="IPR020084">
    <property type="entry name" value="NUDIX_hydrolase_CS"/>
</dbReference>
<dbReference type="InterPro" id="IPR015797">
    <property type="entry name" value="NUDIX_hydrolase-like_dom_sf"/>
</dbReference>
<dbReference type="EMBL" id="DVLP01000209">
    <property type="protein sequence ID" value="HIT75296.1"/>
    <property type="molecule type" value="Genomic_DNA"/>
</dbReference>
<dbReference type="SUPFAM" id="SSF55811">
    <property type="entry name" value="Nudix"/>
    <property type="match status" value="1"/>
</dbReference>
<dbReference type="PANTHER" id="PTHR43046:SF2">
    <property type="entry name" value="8-OXO-DGTP DIPHOSPHATASE-RELATED"/>
    <property type="match status" value="1"/>
</dbReference>
<comment type="caution">
    <text evidence="4">The sequence shown here is derived from an EMBL/GenBank/DDBJ whole genome shotgun (WGS) entry which is preliminary data.</text>
</comment>
<evidence type="ECO:0000259" key="3">
    <source>
        <dbReference type="PROSITE" id="PS51462"/>
    </source>
</evidence>
<gene>
    <name evidence="4" type="ORF">IAA98_06910</name>
</gene>
<evidence type="ECO:0000256" key="2">
    <source>
        <dbReference type="ARBA" id="ARBA00022801"/>
    </source>
</evidence>